<name>A0A843U924_COLES</name>
<reference evidence="2" key="1">
    <citation type="submission" date="2017-07" db="EMBL/GenBank/DDBJ databases">
        <title>Taro Niue Genome Assembly and Annotation.</title>
        <authorList>
            <person name="Atibalentja N."/>
            <person name="Keating K."/>
            <person name="Fields C.J."/>
        </authorList>
    </citation>
    <scope>NUCLEOTIDE SEQUENCE</scope>
    <source>
        <strain evidence="2">Niue_2</strain>
        <tissue evidence="2">Leaf</tissue>
    </source>
</reference>
<evidence type="ECO:0000256" key="1">
    <source>
        <dbReference type="SAM" id="SignalP"/>
    </source>
</evidence>
<protein>
    <recommendedName>
        <fullName evidence="4">Secreted protein</fullName>
    </recommendedName>
</protein>
<evidence type="ECO:0000313" key="3">
    <source>
        <dbReference type="Proteomes" id="UP000652761"/>
    </source>
</evidence>
<feature type="signal peptide" evidence="1">
    <location>
        <begin position="1"/>
        <end position="16"/>
    </location>
</feature>
<comment type="caution">
    <text evidence="2">The sequence shown here is derived from an EMBL/GenBank/DDBJ whole genome shotgun (WGS) entry which is preliminary data.</text>
</comment>
<evidence type="ECO:0000313" key="2">
    <source>
        <dbReference type="EMBL" id="MQL81982.1"/>
    </source>
</evidence>
<dbReference type="AlphaFoldDB" id="A0A843U924"/>
<proteinExistence type="predicted"/>
<keyword evidence="1" id="KW-0732">Signal</keyword>
<dbReference type="Proteomes" id="UP000652761">
    <property type="component" value="Unassembled WGS sequence"/>
</dbReference>
<accession>A0A843U924</accession>
<dbReference type="EMBL" id="NMUH01000600">
    <property type="protein sequence ID" value="MQL81982.1"/>
    <property type="molecule type" value="Genomic_DNA"/>
</dbReference>
<sequence>MCGWFSGVSRVAVGNCVLCRVLPATDEVCWWLQPCSFWMAFSAVRARFGIARHLWSCRSVWARHVWLERAISFQLCAPPVCLEPVG</sequence>
<feature type="chain" id="PRO_5033028989" description="Secreted protein" evidence="1">
    <location>
        <begin position="17"/>
        <end position="86"/>
    </location>
</feature>
<organism evidence="2 3">
    <name type="scientific">Colocasia esculenta</name>
    <name type="common">Wild taro</name>
    <name type="synonym">Arum esculentum</name>
    <dbReference type="NCBI Taxonomy" id="4460"/>
    <lineage>
        <taxon>Eukaryota</taxon>
        <taxon>Viridiplantae</taxon>
        <taxon>Streptophyta</taxon>
        <taxon>Embryophyta</taxon>
        <taxon>Tracheophyta</taxon>
        <taxon>Spermatophyta</taxon>
        <taxon>Magnoliopsida</taxon>
        <taxon>Liliopsida</taxon>
        <taxon>Araceae</taxon>
        <taxon>Aroideae</taxon>
        <taxon>Colocasieae</taxon>
        <taxon>Colocasia</taxon>
    </lineage>
</organism>
<evidence type="ECO:0008006" key="4">
    <source>
        <dbReference type="Google" id="ProtNLM"/>
    </source>
</evidence>
<gene>
    <name evidence="2" type="ORF">Taro_014429</name>
</gene>
<keyword evidence="3" id="KW-1185">Reference proteome</keyword>